<organism evidence="1 2">
    <name type="scientific">Parasaccharibacter apium</name>
    <dbReference type="NCBI Taxonomy" id="1510841"/>
    <lineage>
        <taxon>Bacteria</taxon>
        <taxon>Pseudomonadati</taxon>
        <taxon>Pseudomonadota</taxon>
        <taxon>Alphaproteobacteria</taxon>
        <taxon>Acetobacterales</taxon>
        <taxon>Acetobacteraceae</taxon>
        <taxon>Parasaccharibacter</taxon>
    </lineage>
</organism>
<accession>A0A7U7J121</accession>
<reference evidence="1 2" key="2">
    <citation type="journal article" date="2014" name="PLoS ONE">
        <title>Evolution of mitochondria reconstructed from the energy metabolism of living bacteria.</title>
        <authorList>
            <person name="Degli Esposti M."/>
            <person name="Chouaia B."/>
            <person name="Comandatore F."/>
            <person name="Crotti E."/>
            <person name="Sassera D."/>
            <person name="Lievens P.M."/>
            <person name="Daffonchio D."/>
            <person name="Bandi C."/>
        </authorList>
    </citation>
    <scope>NUCLEOTIDE SEQUENCE [LARGE SCALE GENOMIC DNA]</scope>
    <source>
        <strain evidence="2">AM169</strain>
    </source>
</reference>
<evidence type="ECO:0000313" key="1">
    <source>
        <dbReference type="EMBL" id="CDG33934.1"/>
    </source>
</evidence>
<dbReference type="EMBL" id="CBLY010000006">
    <property type="protein sequence ID" value="CDG33934.1"/>
    <property type="molecule type" value="Genomic_DNA"/>
</dbReference>
<proteinExistence type="predicted"/>
<name>A0A7U7J121_9PROT</name>
<sequence>MLSASGIGLELSNKIFGHRGGETYERYGKGLSESEALTFKKKVHFPFLLDFLNKEQK</sequence>
<evidence type="ECO:0000313" key="2">
    <source>
        <dbReference type="Proteomes" id="UP000027590"/>
    </source>
</evidence>
<reference evidence="1 2" key="1">
    <citation type="journal article" date="2014" name="Genome Biol. Evol.">
        <title>Acetic acid bacteria genomes reveal functional traits for adaptation to life in insect guts.</title>
        <authorList>
            <person name="Chouaia B."/>
            <person name="Gaiarsa S."/>
            <person name="Crotti E."/>
            <person name="Comandatore F."/>
            <person name="Degli Esposti M."/>
            <person name="Ricci I."/>
            <person name="Alma A."/>
            <person name="Favia G."/>
            <person name="Bandi C."/>
            <person name="Daffonchio D."/>
        </authorList>
    </citation>
    <scope>NUCLEOTIDE SEQUENCE [LARGE SCALE GENOMIC DNA]</scope>
    <source>
        <strain evidence="2">AM169</strain>
    </source>
</reference>
<dbReference type="AlphaFoldDB" id="A0A7U7J121"/>
<protein>
    <submittedName>
        <fullName evidence="1">Uncharacterized protein</fullName>
    </submittedName>
</protein>
<comment type="caution">
    <text evidence="1">The sequence shown here is derived from an EMBL/GenBank/DDBJ whole genome shotgun (WGS) entry which is preliminary data.</text>
</comment>
<dbReference type="Proteomes" id="UP000027590">
    <property type="component" value="Unassembled WGS sequence"/>
</dbReference>
<gene>
    <name evidence="1" type="ORF">SACS_1196</name>
</gene>